<keyword evidence="1" id="KW-0472">Membrane</keyword>
<accession>A0A3B0XM16</accession>
<evidence type="ECO:0000256" key="1">
    <source>
        <dbReference type="SAM" id="Phobius"/>
    </source>
</evidence>
<organism evidence="2">
    <name type="scientific">hydrothermal vent metagenome</name>
    <dbReference type="NCBI Taxonomy" id="652676"/>
    <lineage>
        <taxon>unclassified sequences</taxon>
        <taxon>metagenomes</taxon>
        <taxon>ecological metagenomes</taxon>
    </lineage>
</organism>
<feature type="transmembrane region" description="Helical" evidence="1">
    <location>
        <begin position="220"/>
        <end position="239"/>
    </location>
</feature>
<evidence type="ECO:0000313" key="2">
    <source>
        <dbReference type="EMBL" id="VAW69535.1"/>
    </source>
</evidence>
<keyword evidence="1" id="KW-1133">Transmembrane helix</keyword>
<name>A0A3B0XM16_9ZZZZ</name>
<reference evidence="2" key="1">
    <citation type="submission" date="2018-06" db="EMBL/GenBank/DDBJ databases">
        <authorList>
            <person name="Zhirakovskaya E."/>
        </authorList>
    </citation>
    <scope>NUCLEOTIDE SEQUENCE</scope>
</reference>
<keyword evidence="1" id="KW-0812">Transmembrane</keyword>
<dbReference type="EMBL" id="UOFJ01000443">
    <property type="protein sequence ID" value="VAW69535.1"/>
    <property type="molecule type" value="Genomic_DNA"/>
</dbReference>
<dbReference type="AlphaFoldDB" id="A0A3B0XM16"/>
<proteinExistence type="predicted"/>
<sequence>MDMQKIFKPLLLIASTLFCMPANAVSIGSFTFDDNAIADQLVTGTGQAYNGTDWYFGSGNTWQGFDSNTATWQSSAAPTDATDTSGSSFLATTQAITTPLSLGLDFSQTSAFNGEGSDLVFFFLFDQSANSANVTINGISQSLSFSNVFNDSGVQQVANNVIWDGTTLSNVLLMSGEIDLIDFGYAQGEFLYEPITLELSANSDTPIALSMAAALNSSPVPLPAPLLLFLSGLTGLGIISRRRHRA</sequence>
<protein>
    <submittedName>
        <fullName evidence="2">Uncharacterized protein</fullName>
    </submittedName>
</protein>
<gene>
    <name evidence="2" type="ORF">MNBD_GAMMA10-2564</name>
</gene>